<keyword evidence="2" id="KW-0804">Transcription</keyword>
<dbReference type="STRING" id="1122247.GCA_000379865_00200"/>
<dbReference type="Gene3D" id="1.10.357.10">
    <property type="entry name" value="Tetracycline Repressor, domain 2"/>
    <property type="match status" value="1"/>
</dbReference>
<evidence type="ECO:0000313" key="4">
    <source>
        <dbReference type="Proteomes" id="UP000006265"/>
    </source>
</evidence>
<dbReference type="Proteomes" id="UP000006265">
    <property type="component" value="Unassembled WGS sequence"/>
</dbReference>
<accession>K5BGA1</accession>
<organism evidence="3 4">
    <name type="scientific">Mycolicibacterium hassiacum (strain DSM 44199 / CIP 105218 / JCM 12690 / 3849)</name>
    <name type="common">Mycobacterium hassiacum</name>
    <dbReference type="NCBI Taxonomy" id="1122247"/>
    <lineage>
        <taxon>Bacteria</taxon>
        <taxon>Bacillati</taxon>
        <taxon>Actinomycetota</taxon>
        <taxon>Actinomycetes</taxon>
        <taxon>Mycobacteriales</taxon>
        <taxon>Mycobacteriaceae</taxon>
        <taxon>Mycolicibacterium</taxon>
    </lineage>
</organism>
<dbReference type="InterPro" id="IPR036271">
    <property type="entry name" value="Tet_transcr_reg_TetR-rel_C_sf"/>
</dbReference>
<keyword evidence="1" id="KW-0805">Transcription regulation</keyword>
<dbReference type="eggNOG" id="COG1309">
    <property type="taxonomic scope" value="Bacteria"/>
</dbReference>
<gene>
    <name evidence="3" type="ORF">C731_2189</name>
</gene>
<evidence type="ECO:0000256" key="2">
    <source>
        <dbReference type="ARBA" id="ARBA00023163"/>
    </source>
</evidence>
<name>K5BGA1_MYCHD</name>
<dbReference type="InterPro" id="IPR011075">
    <property type="entry name" value="TetR_C"/>
</dbReference>
<dbReference type="EMBL" id="AMRA01000054">
    <property type="protein sequence ID" value="EKF23821.1"/>
    <property type="molecule type" value="Genomic_DNA"/>
</dbReference>
<proteinExistence type="predicted"/>
<dbReference type="Pfam" id="PF16859">
    <property type="entry name" value="TetR_C_11"/>
    <property type="match status" value="1"/>
</dbReference>
<keyword evidence="4" id="KW-1185">Reference proteome</keyword>
<dbReference type="PATRIC" id="fig|1122247.3.peg.2108"/>
<comment type="caution">
    <text evidence="3">The sequence shown here is derived from an EMBL/GenBank/DDBJ whole genome shotgun (WGS) entry which is preliminary data.</text>
</comment>
<reference evidence="3 4" key="1">
    <citation type="journal article" date="2012" name="J. Bacteriol.">
        <title>Genome sequence of Mycobacterium hassiacum DSM 44199, a rare source of heat-stable mycobacterial proteins.</title>
        <authorList>
            <person name="Tiago I."/>
            <person name="Maranha A."/>
            <person name="Mendes V."/>
            <person name="Alarico S."/>
            <person name="Moynihan P.J."/>
            <person name="Clarke A.J."/>
            <person name="Macedo-Ribeiro S."/>
            <person name="Pereira P.J."/>
            <person name="Empadinhas N."/>
        </authorList>
    </citation>
    <scope>NUCLEOTIDE SEQUENCE [LARGE SCALE GENOMIC DNA]</scope>
    <source>
        <strain evidence="4">DSM 44199 / CIP 105218 / JCM 12690 / 3849</strain>
    </source>
</reference>
<evidence type="ECO:0000256" key="1">
    <source>
        <dbReference type="ARBA" id="ARBA00023015"/>
    </source>
</evidence>
<sequence>MHYYFDNREQVFAALQQEAYSAVAECIAGARRQPTLLTQLAGFATALRRLERLDKSMLRFVVASRLEMQRSPEVRQRGPAAADAITEFYRQVVTDAVERGEIPPDTDVTAVADMLFAMFWGMGFSVSFMHAPDDFRQIAKQVERLFVEGLLASDGRRLHAVDSRRRSRRWRPSRDPDAARTNAG</sequence>
<evidence type="ECO:0000313" key="3">
    <source>
        <dbReference type="EMBL" id="EKF23821.1"/>
    </source>
</evidence>
<dbReference type="SUPFAM" id="SSF48498">
    <property type="entry name" value="Tetracyclin repressor-like, C-terminal domain"/>
    <property type="match status" value="1"/>
</dbReference>
<dbReference type="AlphaFoldDB" id="K5BGA1"/>
<protein>
    <submittedName>
        <fullName evidence="3">Transcriptional regulator, TetR family</fullName>
    </submittedName>
</protein>